<dbReference type="STRING" id="1802661.A2649_01990"/>
<dbReference type="EMBL" id="MGJB01000003">
    <property type="protein sequence ID" value="OGM99137.1"/>
    <property type="molecule type" value="Genomic_DNA"/>
</dbReference>
<evidence type="ECO:0000313" key="2">
    <source>
        <dbReference type="Proteomes" id="UP000176893"/>
    </source>
</evidence>
<accession>A0A1F8EEW4</accession>
<dbReference type="Proteomes" id="UP000176893">
    <property type="component" value="Unassembled WGS sequence"/>
</dbReference>
<gene>
    <name evidence="1" type="ORF">A2649_01990</name>
</gene>
<comment type="caution">
    <text evidence="1">The sequence shown here is derived from an EMBL/GenBank/DDBJ whole genome shotgun (WGS) entry which is preliminary data.</text>
</comment>
<evidence type="ECO:0000313" key="1">
    <source>
        <dbReference type="EMBL" id="OGM99137.1"/>
    </source>
</evidence>
<organism evidence="1 2">
    <name type="scientific">Candidatus Yanofskybacteria bacterium RIFCSPHIGHO2_01_FULL_41_26</name>
    <dbReference type="NCBI Taxonomy" id="1802661"/>
    <lineage>
        <taxon>Bacteria</taxon>
        <taxon>Candidatus Yanofskyibacteriota</taxon>
    </lineage>
</organism>
<dbReference type="AlphaFoldDB" id="A0A1F8EEW4"/>
<protein>
    <submittedName>
        <fullName evidence="1">Uncharacterized protein</fullName>
    </submittedName>
</protein>
<reference evidence="1 2" key="1">
    <citation type="journal article" date="2016" name="Nat. Commun.">
        <title>Thousands of microbial genomes shed light on interconnected biogeochemical processes in an aquifer system.</title>
        <authorList>
            <person name="Anantharaman K."/>
            <person name="Brown C.T."/>
            <person name="Hug L.A."/>
            <person name="Sharon I."/>
            <person name="Castelle C.J."/>
            <person name="Probst A.J."/>
            <person name="Thomas B.C."/>
            <person name="Singh A."/>
            <person name="Wilkins M.J."/>
            <person name="Karaoz U."/>
            <person name="Brodie E.L."/>
            <person name="Williams K.H."/>
            <person name="Hubbard S.S."/>
            <person name="Banfield J.F."/>
        </authorList>
    </citation>
    <scope>NUCLEOTIDE SEQUENCE [LARGE SCALE GENOMIC DNA]</scope>
</reference>
<sequence>MGKFNFKDEQDFEKVRTDAETFYTSIGEIRCPYFGEKISFNVEGLKHLKFKSDKVARSHSEQYARLKLLSLAPQILSLSRTVQGIWHTKHFERIRIHSHTDTILKPVSFYEFIAVLENTRAKVIVKQIDGGQKFFWSIIPYWKIDSINSRRVLHSGDPEHD</sequence>
<name>A0A1F8EEW4_9BACT</name>
<proteinExistence type="predicted"/>